<organism evidence="2 3">
    <name type="scientific">Tanacetum coccineum</name>
    <dbReference type="NCBI Taxonomy" id="301880"/>
    <lineage>
        <taxon>Eukaryota</taxon>
        <taxon>Viridiplantae</taxon>
        <taxon>Streptophyta</taxon>
        <taxon>Embryophyta</taxon>
        <taxon>Tracheophyta</taxon>
        <taxon>Spermatophyta</taxon>
        <taxon>Magnoliopsida</taxon>
        <taxon>eudicotyledons</taxon>
        <taxon>Gunneridae</taxon>
        <taxon>Pentapetalae</taxon>
        <taxon>asterids</taxon>
        <taxon>campanulids</taxon>
        <taxon>Asterales</taxon>
        <taxon>Asteraceae</taxon>
        <taxon>Asteroideae</taxon>
        <taxon>Anthemideae</taxon>
        <taxon>Anthemidinae</taxon>
        <taxon>Tanacetum</taxon>
    </lineage>
</organism>
<dbReference type="PANTHER" id="PTHR47346:SF1">
    <property type="entry name" value="GPI INOSITOL-DEACYLASE"/>
    <property type="match status" value="1"/>
</dbReference>
<evidence type="ECO:0000256" key="1">
    <source>
        <dbReference type="SAM" id="MobiDB-lite"/>
    </source>
</evidence>
<evidence type="ECO:0000313" key="3">
    <source>
        <dbReference type="Proteomes" id="UP001151760"/>
    </source>
</evidence>
<protein>
    <submittedName>
        <fullName evidence="2">Uncharacterized protein</fullName>
    </submittedName>
</protein>
<name>A0ABQ4WVG7_9ASTR</name>
<accession>A0ABQ4WVG7</accession>
<reference evidence="2" key="1">
    <citation type="journal article" date="2022" name="Int. J. Mol. Sci.">
        <title>Draft Genome of Tanacetum Coccineum: Genomic Comparison of Closely Related Tanacetum-Family Plants.</title>
        <authorList>
            <person name="Yamashiro T."/>
            <person name="Shiraishi A."/>
            <person name="Nakayama K."/>
            <person name="Satake H."/>
        </authorList>
    </citation>
    <scope>NUCLEOTIDE SEQUENCE</scope>
</reference>
<evidence type="ECO:0000313" key="2">
    <source>
        <dbReference type="EMBL" id="GJS56886.1"/>
    </source>
</evidence>
<dbReference type="EMBL" id="BQNB010008968">
    <property type="protein sequence ID" value="GJS56886.1"/>
    <property type="molecule type" value="Genomic_DNA"/>
</dbReference>
<proteinExistence type="predicted"/>
<comment type="caution">
    <text evidence="2">The sequence shown here is derived from an EMBL/GenBank/DDBJ whole genome shotgun (WGS) entry which is preliminary data.</text>
</comment>
<feature type="compositionally biased region" description="Polar residues" evidence="1">
    <location>
        <begin position="112"/>
        <end position="124"/>
    </location>
</feature>
<dbReference type="Proteomes" id="UP001151760">
    <property type="component" value="Unassembled WGS sequence"/>
</dbReference>
<keyword evidence="3" id="KW-1185">Reference proteome</keyword>
<dbReference type="PANTHER" id="PTHR47346">
    <property type="entry name" value="HYDROLASES, ACTING ON ESTER BOND"/>
    <property type="match status" value="1"/>
</dbReference>
<reference evidence="2" key="2">
    <citation type="submission" date="2022-01" db="EMBL/GenBank/DDBJ databases">
        <authorList>
            <person name="Yamashiro T."/>
            <person name="Shiraishi A."/>
            <person name="Satake H."/>
            <person name="Nakayama K."/>
        </authorList>
    </citation>
    <scope>NUCLEOTIDE SEQUENCE</scope>
</reference>
<sequence>MLREARAALLLRADAAASVETTSNEILASVEDYDRAIVRSKIESIDCIIPSTHGECVAVRRASDVSDLLTEFHVSHTLLSLVDSETGHPISGLRKTLPALTRMLRSGMPGSLSRQLDLHQQSSHLPVRKERKLSGPHLKAMTACPNKLRWSDDLKEIFTSRRQQLLF</sequence>
<gene>
    <name evidence="2" type="ORF">Tco_0651670</name>
</gene>
<feature type="region of interest" description="Disordered" evidence="1">
    <location>
        <begin position="111"/>
        <end position="132"/>
    </location>
</feature>